<comment type="similarity">
    <text evidence="3">Belongs to the glycosyltransferase 2 family.</text>
</comment>
<sequence>MSSAIIVIPCYNEEKRLEVLQFRKYVLQNPQHSFLFVNDGSSDRTALILDDLKDSNPDRFDVLHLTHNQGKAEAVRQGMQQALHAGVDFAGFWDADLATPLEMIPQFAAQLEQMPERSMVLGARVKLLGRQIERQQLRHYLGRIFATAASIVLQLPIYDTQCGAKLFRVNRENQCLFSTRFLTNWIFDVELLARARQLERFFDCPRLEDTVYELPLTCWKDVAGSKVKPHDFVKAFFELCSIYWRYLRPSLKLPYTQLPAHASAEETRKAA</sequence>
<keyword evidence="6 13" id="KW-0808">Transferase</keyword>
<evidence type="ECO:0000256" key="1">
    <source>
        <dbReference type="ARBA" id="ARBA00004389"/>
    </source>
</evidence>
<dbReference type="Gene3D" id="3.90.550.10">
    <property type="entry name" value="Spore Coat Polysaccharide Biosynthesis Protein SpsA, Chain A"/>
    <property type="match status" value="1"/>
</dbReference>
<accession>A0A518AAX9</accession>
<accession>A0A518FU12</accession>
<proteinExistence type="inferred from homology"/>
<dbReference type="PANTHER" id="PTHR10859">
    <property type="entry name" value="GLYCOSYL TRANSFERASE"/>
    <property type="match status" value="1"/>
</dbReference>
<gene>
    <name evidence="13" type="primary">pgaC_2</name>
    <name evidence="13" type="ORF">Pan153_45010</name>
</gene>
<dbReference type="SUPFAM" id="SSF53448">
    <property type="entry name" value="Nucleotide-diphospho-sugar transferases"/>
    <property type="match status" value="1"/>
</dbReference>
<dbReference type="PANTHER" id="PTHR10859:SF91">
    <property type="entry name" value="DOLICHYL-PHOSPHATE BETA-GLUCOSYLTRANSFERASE"/>
    <property type="match status" value="1"/>
</dbReference>
<protein>
    <recommendedName>
        <fullName evidence="4">dolichyl-phosphate beta-glucosyltransferase</fullName>
        <ecNumber evidence="4">2.4.1.117</ecNumber>
    </recommendedName>
</protein>
<dbReference type="EMBL" id="CP036317">
    <property type="protein sequence ID" value="QDV19832.1"/>
    <property type="molecule type" value="Genomic_DNA"/>
</dbReference>
<evidence type="ECO:0000256" key="11">
    <source>
        <dbReference type="ARBA" id="ARBA00023136"/>
    </source>
</evidence>
<dbReference type="EC" id="2.4.1.117" evidence="4"/>
<comment type="catalytic activity">
    <reaction evidence="12">
        <text>a di-trans,poly-cis-dolichyl phosphate + UDP-alpha-D-glucose = a di-trans,poly-cis-dolichyl beta-D-glucosyl phosphate + UDP</text>
        <dbReference type="Rhea" id="RHEA:15401"/>
        <dbReference type="Rhea" id="RHEA-COMP:19498"/>
        <dbReference type="Rhea" id="RHEA-COMP:19502"/>
        <dbReference type="ChEBI" id="CHEBI:57525"/>
        <dbReference type="ChEBI" id="CHEBI:57683"/>
        <dbReference type="ChEBI" id="CHEBI:58223"/>
        <dbReference type="ChEBI" id="CHEBI:58885"/>
        <dbReference type="EC" id="2.4.1.117"/>
    </reaction>
    <physiologicalReaction direction="left-to-right" evidence="12">
        <dbReference type="Rhea" id="RHEA:15402"/>
    </physiologicalReaction>
</comment>
<evidence type="ECO:0000313" key="13">
    <source>
        <dbReference type="EMBL" id="QDV19832.1"/>
    </source>
</evidence>
<comment type="subcellular location">
    <subcellularLocation>
        <location evidence="1">Endoplasmic reticulum membrane</location>
        <topology evidence="1">Single-pass membrane protein</topology>
    </subcellularLocation>
</comment>
<evidence type="ECO:0000256" key="3">
    <source>
        <dbReference type="ARBA" id="ARBA00006739"/>
    </source>
</evidence>
<dbReference type="GO" id="GO:0004581">
    <property type="term" value="F:dolichyl-phosphate beta-glucosyltransferase activity"/>
    <property type="evidence" value="ECO:0007669"/>
    <property type="project" value="UniProtKB-EC"/>
</dbReference>
<dbReference type="AlphaFoldDB" id="A0A518AAX9"/>
<comment type="pathway">
    <text evidence="2">Protein modification; protein glycosylation.</text>
</comment>
<keyword evidence="10" id="KW-1133">Transmembrane helix</keyword>
<reference evidence="13 14" key="1">
    <citation type="submission" date="2019-02" db="EMBL/GenBank/DDBJ databases">
        <title>Deep-cultivation of Planctomycetes and their phenomic and genomic characterization uncovers novel biology.</title>
        <authorList>
            <person name="Wiegand S."/>
            <person name="Jogler M."/>
            <person name="Boedeker C."/>
            <person name="Pinto D."/>
            <person name="Vollmers J."/>
            <person name="Rivas-Marin E."/>
            <person name="Kohn T."/>
            <person name="Peeters S.H."/>
            <person name="Heuer A."/>
            <person name="Rast P."/>
            <person name="Oberbeckmann S."/>
            <person name="Bunk B."/>
            <person name="Jeske O."/>
            <person name="Meyerdierks A."/>
            <person name="Storesund J.E."/>
            <person name="Kallscheuer N."/>
            <person name="Luecker S."/>
            <person name="Lage O.M."/>
            <person name="Pohl T."/>
            <person name="Merkel B.J."/>
            <person name="Hornburger P."/>
            <person name="Mueller R.-W."/>
            <person name="Bruemmer F."/>
            <person name="Labrenz M."/>
            <person name="Spormann A.M."/>
            <person name="Op den Camp H."/>
            <person name="Overmann J."/>
            <person name="Amann R."/>
            <person name="Jetten M.S.M."/>
            <person name="Mascher T."/>
            <person name="Medema M.H."/>
            <person name="Devos D.P."/>
            <person name="Kaster A.-K."/>
            <person name="Ovreas L."/>
            <person name="Rohde M."/>
            <person name="Galperin M.Y."/>
            <person name="Jogler C."/>
        </authorList>
    </citation>
    <scope>NUCLEOTIDE SEQUENCE [LARGE SCALE GENOMIC DNA]</scope>
    <source>
        <strain evidence="13 14">Pan153</strain>
    </source>
</reference>
<evidence type="ECO:0000256" key="8">
    <source>
        <dbReference type="ARBA" id="ARBA00022824"/>
    </source>
</evidence>
<keyword evidence="11" id="KW-0472">Membrane</keyword>
<dbReference type="InterPro" id="IPR029044">
    <property type="entry name" value="Nucleotide-diphossugar_trans"/>
</dbReference>
<evidence type="ECO:0000313" key="14">
    <source>
        <dbReference type="Proteomes" id="UP000320839"/>
    </source>
</evidence>
<name>A0A518AAX9_9PLAN</name>
<evidence type="ECO:0000256" key="2">
    <source>
        <dbReference type="ARBA" id="ARBA00004922"/>
    </source>
</evidence>
<dbReference type="RefSeq" id="WP_145112453.1">
    <property type="nucleotide sequence ID" value="NZ_CP036277.1"/>
</dbReference>
<evidence type="ECO:0000256" key="10">
    <source>
        <dbReference type="ARBA" id="ARBA00022989"/>
    </source>
</evidence>
<organism evidence="13 14">
    <name type="scientific">Gimesia panareensis</name>
    <dbReference type="NCBI Taxonomy" id="2527978"/>
    <lineage>
        <taxon>Bacteria</taxon>
        <taxon>Pseudomonadati</taxon>
        <taxon>Planctomycetota</taxon>
        <taxon>Planctomycetia</taxon>
        <taxon>Planctomycetales</taxon>
        <taxon>Planctomycetaceae</taxon>
        <taxon>Gimesia</taxon>
    </lineage>
</organism>
<dbReference type="Pfam" id="PF00535">
    <property type="entry name" value="Glycos_transf_2"/>
    <property type="match status" value="1"/>
</dbReference>
<dbReference type="GO" id="GO:0006487">
    <property type="term" value="P:protein N-linked glycosylation"/>
    <property type="evidence" value="ECO:0007669"/>
    <property type="project" value="TreeGrafter"/>
</dbReference>
<keyword evidence="8" id="KW-0256">Endoplasmic reticulum</keyword>
<keyword evidence="5 13" id="KW-0328">Glycosyltransferase</keyword>
<evidence type="ECO:0000256" key="5">
    <source>
        <dbReference type="ARBA" id="ARBA00022676"/>
    </source>
</evidence>
<evidence type="ECO:0000256" key="9">
    <source>
        <dbReference type="ARBA" id="ARBA00022968"/>
    </source>
</evidence>
<keyword evidence="9" id="KW-0735">Signal-anchor</keyword>
<dbReference type="InterPro" id="IPR035518">
    <property type="entry name" value="DPG_synthase"/>
</dbReference>
<dbReference type="Proteomes" id="UP000320839">
    <property type="component" value="Chromosome"/>
</dbReference>
<dbReference type="InterPro" id="IPR001173">
    <property type="entry name" value="Glyco_trans_2-like"/>
</dbReference>
<dbReference type="CDD" id="cd04188">
    <property type="entry name" value="DPG_synthase"/>
    <property type="match status" value="1"/>
</dbReference>
<evidence type="ECO:0000256" key="4">
    <source>
        <dbReference type="ARBA" id="ARBA00012583"/>
    </source>
</evidence>
<keyword evidence="7" id="KW-0812">Transmembrane</keyword>
<evidence type="ECO:0000256" key="7">
    <source>
        <dbReference type="ARBA" id="ARBA00022692"/>
    </source>
</evidence>
<evidence type="ECO:0000256" key="12">
    <source>
        <dbReference type="ARBA" id="ARBA00045097"/>
    </source>
</evidence>
<dbReference type="OrthoDB" id="9784574at2"/>
<evidence type="ECO:0000256" key="6">
    <source>
        <dbReference type="ARBA" id="ARBA00022679"/>
    </source>
</evidence>